<dbReference type="EMBL" id="HBGV01016424">
    <property type="protein sequence ID" value="CAD9510765.1"/>
    <property type="molecule type" value="Transcribed_RNA"/>
</dbReference>
<evidence type="ECO:0000256" key="1">
    <source>
        <dbReference type="SAM" id="MobiDB-lite"/>
    </source>
</evidence>
<accession>A0A7S2I7Q5</accession>
<protein>
    <submittedName>
        <fullName evidence="2">Uncharacterized protein</fullName>
    </submittedName>
</protein>
<evidence type="ECO:0000313" key="2">
    <source>
        <dbReference type="EMBL" id="CAD9510765.1"/>
    </source>
</evidence>
<feature type="compositionally biased region" description="Basic and acidic residues" evidence="1">
    <location>
        <begin position="36"/>
        <end position="45"/>
    </location>
</feature>
<dbReference type="AlphaFoldDB" id="A0A7S2I7Q5"/>
<proteinExistence type="predicted"/>
<reference evidence="2" key="1">
    <citation type="submission" date="2021-01" db="EMBL/GenBank/DDBJ databases">
        <authorList>
            <person name="Corre E."/>
            <person name="Pelletier E."/>
            <person name="Niang G."/>
            <person name="Scheremetjew M."/>
            <person name="Finn R."/>
            <person name="Kale V."/>
            <person name="Holt S."/>
            <person name="Cochrane G."/>
            <person name="Meng A."/>
            <person name="Brown T."/>
            <person name="Cohen L."/>
        </authorList>
    </citation>
    <scope>NUCLEOTIDE SEQUENCE</scope>
    <source>
        <strain evidence="2">CCMP826</strain>
    </source>
</reference>
<feature type="compositionally biased region" description="Basic and acidic residues" evidence="1">
    <location>
        <begin position="7"/>
        <end position="24"/>
    </location>
</feature>
<gene>
    <name evidence="2" type="ORF">HTAM1171_LOCUS10074</name>
</gene>
<feature type="region of interest" description="Disordered" evidence="1">
    <location>
        <begin position="1"/>
        <end position="45"/>
    </location>
</feature>
<name>A0A7S2I7Q5_9STRA</name>
<sequence length="171" mass="19889">MAHFHNSAKETCNRTRKMNEKKTLLELQDENPQTGERAEVQNEEESLRGLHHWLDSKRRRRKDLALGIIIECQRRLRLSAATSTLKVEVDGDRYLARISSKVTKRARFAALTTAHDDYIAAYPENKNKLSTLAEPTKNLPNLLCHKRKNIEKINSDELRYQGRRVRVKIIS</sequence>
<organism evidence="2">
    <name type="scientific">Helicotheca tamesis</name>
    <dbReference type="NCBI Taxonomy" id="374047"/>
    <lineage>
        <taxon>Eukaryota</taxon>
        <taxon>Sar</taxon>
        <taxon>Stramenopiles</taxon>
        <taxon>Ochrophyta</taxon>
        <taxon>Bacillariophyta</taxon>
        <taxon>Mediophyceae</taxon>
        <taxon>Lithodesmiophycidae</taxon>
        <taxon>Lithodesmiales</taxon>
        <taxon>Lithodesmiaceae</taxon>
        <taxon>Helicotheca</taxon>
    </lineage>
</organism>